<name>A0A380TJN6_9ZZZZ</name>
<dbReference type="Pfam" id="PF04138">
    <property type="entry name" value="GtrA_DPMS_TM"/>
    <property type="match status" value="1"/>
</dbReference>
<dbReference type="PANTHER" id="PTHR38459">
    <property type="entry name" value="PROPHAGE BACTOPRENOL-LINKED GLUCOSE TRANSLOCASE HOMOLOG"/>
    <property type="match status" value="1"/>
</dbReference>
<dbReference type="PANTHER" id="PTHR38459:SF1">
    <property type="entry name" value="PROPHAGE BACTOPRENOL-LINKED GLUCOSE TRANSLOCASE HOMOLOG"/>
    <property type="match status" value="1"/>
</dbReference>
<dbReference type="AlphaFoldDB" id="A0A380TJN6"/>
<feature type="transmembrane region" description="Helical" evidence="6">
    <location>
        <begin position="43"/>
        <end position="67"/>
    </location>
</feature>
<reference evidence="8" key="1">
    <citation type="submission" date="2018-07" db="EMBL/GenBank/DDBJ databases">
        <authorList>
            <person name="Quirk P.G."/>
            <person name="Krulwich T.A."/>
        </authorList>
    </citation>
    <scope>NUCLEOTIDE SEQUENCE</scope>
</reference>
<evidence type="ECO:0000313" key="8">
    <source>
        <dbReference type="EMBL" id="SUS08682.1"/>
    </source>
</evidence>
<dbReference type="GO" id="GO:0000271">
    <property type="term" value="P:polysaccharide biosynthetic process"/>
    <property type="evidence" value="ECO:0007669"/>
    <property type="project" value="InterPro"/>
</dbReference>
<sequence length="114" mass="12362">MVALVQTGAVGAVAASATGCLVGAVVSYVLNYRFTFFSAQRHAIAVPIFFLFAGLSLVLNTLLMAGLTDGLGLHYLPAQVLVTGVLLVWNFFAHQRWTFRERGARHRLSDRPVA</sequence>
<evidence type="ECO:0000259" key="7">
    <source>
        <dbReference type="Pfam" id="PF04138"/>
    </source>
</evidence>
<accession>A0A380TJN6</accession>
<evidence type="ECO:0000256" key="5">
    <source>
        <dbReference type="ARBA" id="ARBA00023136"/>
    </source>
</evidence>
<keyword evidence="3 6" id="KW-0812">Transmembrane</keyword>
<dbReference type="EMBL" id="UIDG01000635">
    <property type="protein sequence ID" value="SUS08682.1"/>
    <property type="molecule type" value="Genomic_DNA"/>
</dbReference>
<gene>
    <name evidence="8" type="ORF">DF3PB_800004</name>
</gene>
<keyword evidence="4 6" id="KW-1133">Transmembrane helix</keyword>
<proteinExistence type="inferred from homology"/>
<feature type="domain" description="GtrA/DPMS transmembrane" evidence="7">
    <location>
        <begin position="2"/>
        <end position="99"/>
    </location>
</feature>
<dbReference type="InterPro" id="IPR051401">
    <property type="entry name" value="GtrA_CellWall_Glycosyl"/>
</dbReference>
<feature type="transmembrane region" description="Helical" evidence="6">
    <location>
        <begin position="73"/>
        <end position="92"/>
    </location>
</feature>
<feature type="transmembrane region" description="Helical" evidence="6">
    <location>
        <begin position="12"/>
        <end position="31"/>
    </location>
</feature>
<keyword evidence="5 6" id="KW-0472">Membrane</keyword>
<evidence type="ECO:0000256" key="1">
    <source>
        <dbReference type="ARBA" id="ARBA00004141"/>
    </source>
</evidence>
<organism evidence="8">
    <name type="scientific">metagenome</name>
    <dbReference type="NCBI Taxonomy" id="256318"/>
    <lineage>
        <taxon>unclassified sequences</taxon>
        <taxon>metagenomes</taxon>
    </lineage>
</organism>
<dbReference type="InterPro" id="IPR007267">
    <property type="entry name" value="GtrA_DPMS_TM"/>
</dbReference>
<evidence type="ECO:0000256" key="3">
    <source>
        <dbReference type="ARBA" id="ARBA00022692"/>
    </source>
</evidence>
<comment type="subcellular location">
    <subcellularLocation>
        <location evidence="1">Membrane</location>
        <topology evidence="1">Multi-pass membrane protein</topology>
    </subcellularLocation>
</comment>
<evidence type="ECO:0000256" key="6">
    <source>
        <dbReference type="SAM" id="Phobius"/>
    </source>
</evidence>
<evidence type="ECO:0000256" key="2">
    <source>
        <dbReference type="ARBA" id="ARBA00009399"/>
    </source>
</evidence>
<protein>
    <submittedName>
        <fullName evidence="8">GtrA-like protein</fullName>
    </submittedName>
</protein>
<evidence type="ECO:0000256" key="4">
    <source>
        <dbReference type="ARBA" id="ARBA00022989"/>
    </source>
</evidence>
<comment type="similarity">
    <text evidence="2">Belongs to the GtrA family.</text>
</comment>
<dbReference type="GO" id="GO:0005886">
    <property type="term" value="C:plasma membrane"/>
    <property type="evidence" value="ECO:0007669"/>
    <property type="project" value="TreeGrafter"/>
</dbReference>